<protein>
    <submittedName>
        <fullName evidence="1">Uncharacterized protein</fullName>
    </submittedName>
</protein>
<reference evidence="1 2" key="1">
    <citation type="submission" date="2019-12" db="EMBL/GenBank/DDBJ databases">
        <authorList>
            <person name="Scholz U."/>
            <person name="Mascher M."/>
            <person name="Fiebig A."/>
        </authorList>
    </citation>
    <scope>NUCLEOTIDE SEQUENCE</scope>
</reference>
<dbReference type="Proteomes" id="UP001189122">
    <property type="component" value="Unassembled WGS sequence"/>
</dbReference>
<dbReference type="EMBL" id="LR743600">
    <property type="protein sequence ID" value="CAA2630686.1"/>
    <property type="molecule type" value="Genomic_DNA"/>
</dbReference>
<evidence type="ECO:0000313" key="1">
    <source>
        <dbReference type="EMBL" id="CAA2630686.1"/>
    </source>
</evidence>
<name>A0A7I8JIE9_SPIIN</name>
<sequence>MRSLFLSSLYFDSSSSSSRYNLFTWHSPRAWFVKFSSLLTTFGFVSCIRAALSSLSSYVDNILVTENDEVDISTTKTYLYSIEKTHLSVTQLPFLYYSLL</sequence>
<dbReference type="AlphaFoldDB" id="A0A7I8JIE9"/>
<organism evidence="1">
    <name type="scientific">Spirodela intermedia</name>
    <name type="common">Intermediate duckweed</name>
    <dbReference type="NCBI Taxonomy" id="51605"/>
    <lineage>
        <taxon>Eukaryota</taxon>
        <taxon>Viridiplantae</taxon>
        <taxon>Streptophyta</taxon>
        <taxon>Embryophyta</taxon>
        <taxon>Tracheophyta</taxon>
        <taxon>Spermatophyta</taxon>
        <taxon>Magnoliopsida</taxon>
        <taxon>Liliopsida</taxon>
        <taxon>Araceae</taxon>
        <taxon>Lemnoideae</taxon>
        <taxon>Spirodela</taxon>
    </lineage>
</organism>
<dbReference type="EMBL" id="CACRZD030000013">
    <property type="protein sequence ID" value="CAA6669929.1"/>
    <property type="molecule type" value="Genomic_DNA"/>
</dbReference>
<evidence type="ECO:0000313" key="2">
    <source>
        <dbReference type="Proteomes" id="UP001189122"/>
    </source>
</evidence>
<accession>A0A7I8JIE9</accession>
<keyword evidence="2" id="KW-1185">Reference proteome</keyword>
<gene>
    <name evidence="1" type="ORF">SI7747_13016332</name>
</gene>
<proteinExistence type="predicted"/>